<proteinExistence type="predicted"/>
<dbReference type="EMBL" id="CAJOBH010211465">
    <property type="protein sequence ID" value="CAF5012266.1"/>
    <property type="molecule type" value="Genomic_DNA"/>
</dbReference>
<organism evidence="1 2">
    <name type="scientific">Rotaria magnacalcarata</name>
    <dbReference type="NCBI Taxonomy" id="392030"/>
    <lineage>
        <taxon>Eukaryota</taxon>
        <taxon>Metazoa</taxon>
        <taxon>Spiralia</taxon>
        <taxon>Gnathifera</taxon>
        <taxon>Rotifera</taxon>
        <taxon>Eurotatoria</taxon>
        <taxon>Bdelloidea</taxon>
        <taxon>Philodinida</taxon>
        <taxon>Philodinidae</taxon>
        <taxon>Rotaria</taxon>
    </lineage>
</organism>
<evidence type="ECO:0000313" key="2">
    <source>
        <dbReference type="Proteomes" id="UP000681967"/>
    </source>
</evidence>
<evidence type="ECO:0000313" key="1">
    <source>
        <dbReference type="EMBL" id="CAF5012266.1"/>
    </source>
</evidence>
<accession>A0A8S3DMA9</accession>
<reference evidence="1" key="1">
    <citation type="submission" date="2021-02" db="EMBL/GenBank/DDBJ databases">
        <authorList>
            <person name="Nowell W R."/>
        </authorList>
    </citation>
    <scope>NUCLEOTIDE SEQUENCE</scope>
</reference>
<name>A0A8S3DMA9_9BILA</name>
<dbReference type="AlphaFoldDB" id="A0A8S3DMA9"/>
<comment type="caution">
    <text evidence="1">The sequence shown here is derived from an EMBL/GenBank/DDBJ whole genome shotgun (WGS) entry which is preliminary data.</text>
</comment>
<protein>
    <submittedName>
        <fullName evidence="1">Uncharacterized protein</fullName>
    </submittedName>
</protein>
<dbReference type="Proteomes" id="UP000681967">
    <property type="component" value="Unassembled WGS sequence"/>
</dbReference>
<gene>
    <name evidence="1" type="ORF">BYL167_LOCUS55732</name>
</gene>
<sequence>MATPIEDAQVQQFPLEIALKPAQKQEFDSSLTVHENTIETLTSLLEKDYPSPAMCDFFNQYCRDSARSRIVIEMFTPAIERILKHNTDFVKYMRMRMLVQEYLLALDSQNADSDVVENFIKRMHGSTTFCPFLLVLSNLISVCLSGIDELFQYRKNVHFQDKTNCTVYEEKTDSQLVCYAKILQRM</sequence>